<dbReference type="AlphaFoldDB" id="A0A834TVA6"/>
<dbReference type="PANTHER" id="PTHR19961:SF79">
    <property type="entry name" value="FIMBRIN-5"/>
    <property type="match status" value="1"/>
</dbReference>
<keyword evidence="2" id="KW-0009">Actin-binding</keyword>
<dbReference type="GO" id="GO:0032432">
    <property type="term" value="C:actin filament bundle"/>
    <property type="evidence" value="ECO:0007669"/>
    <property type="project" value="TreeGrafter"/>
</dbReference>
<proteinExistence type="predicted"/>
<dbReference type="EMBL" id="JAAIUW010000006">
    <property type="protein sequence ID" value="KAF7826975.1"/>
    <property type="molecule type" value="Genomic_DNA"/>
</dbReference>
<gene>
    <name evidence="3" type="ORF">G2W53_018139</name>
</gene>
<sequence>MSSFVGVLVSDQWLQSQFTQVQLRTLKSKFVSVKTQTGRVTVGDLPPVFKKLNAFNELLNEDEIKRILGESYKNMEEEIDFESFLR</sequence>
<dbReference type="OrthoDB" id="1414355at2759"/>
<keyword evidence="4" id="KW-1185">Reference proteome</keyword>
<comment type="caution">
    <text evidence="3">The sequence shown here is derived from an EMBL/GenBank/DDBJ whole genome shotgun (WGS) entry which is preliminary data.</text>
</comment>
<evidence type="ECO:0000313" key="3">
    <source>
        <dbReference type="EMBL" id="KAF7826975.1"/>
    </source>
</evidence>
<dbReference type="InterPro" id="IPR039959">
    <property type="entry name" value="Fimbrin/Plastin"/>
</dbReference>
<dbReference type="PANTHER" id="PTHR19961">
    <property type="entry name" value="FIMBRIN/PLASTIN"/>
    <property type="match status" value="1"/>
</dbReference>
<name>A0A834TVA6_9FABA</name>
<dbReference type="GO" id="GO:0051015">
    <property type="term" value="F:actin filament binding"/>
    <property type="evidence" value="ECO:0007669"/>
    <property type="project" value="InterPro"/>
</dbReference>
<evidence type="ECO:0000256" key="1">
    <source>
        <dbReference type="ARBA" id="ARBA00022737"/>
    </source>
</evidence>
<dbReference type="SUPFAM" id="SSF47473">
    <property type="entry name" value="EF-hand"/>
    <property type="match status" value="1"/>
</dbReference>
<evidence type="ECO:0000313" key="4">
    <source>
        <dbReference type="Proteomes" id="UP000634136"/>
    </source>
</evidence>
<keyword evidence="1" id="KW-0677">Repeat</keyword>
<dbReference type="Proteomes" id="UP000634136">
    <property type="component" value="Unassembled WGS sequence"/>
</dbReference>
<dbReference type="GO" id="GO:0005884">
    <property type="term" value="C:actin filament"/>
    <property type="evidence" value="ECO:0007669"/>
    <property type="project" value="TreeGrafter"/>
</dbReference>
<protein>
    <submittedName>
        <fullName evidence="3">Fimbrin-5-like</fullName>
    </submittedName>
</protein>
<reference evidence="3" key="1">
    <citation type="submission" date="2020-09" db="EMBL/GenBank/DDBJ databases">
        <title>Genome-Enabled Discovery of Anthraquinone Biosynthesis in Senna tora.</title>
        <authorList>
            <person name="Kang S.-H."/>
            <person name="Pandey R.P."/>
            <person name="Lee C.-M."/>
            <person name="Sim J.-S."/>
            <person name="Jeong J.-T."/>
            <person name="Choi B.-S."/>
            <person name="Jung M."/>
            <person name="Ginzburg D."/>
            <person name="Zhao K."/>
            <person name="Won S.Y."/>
            <person name="Oh T.-J."/>
            <person name="Yu Y."/>
            <person name="Kim N.-H."/>
            <person name="Lee O.R."/>
            <person name="Lee T.-H."/>
            <person name="Bashyal P."/>
            <person name="Kim T.-S."/>
            <person name="Lee W.-H."/>
            <person name="Kawkins C."/>
            <person name="Kim C.-K."/>
            <person name="Kim J.S."/>
            <person name="Ahn B.O."/>
            <person name="Rhee S.Y."/>
            <person name="Sohng J.K."/>
        </authorList>
    </citation>
    <scope>NUCLEOTIDE SEQUENCE</scope>
    <source>
        <tissue evidence="3">Leaf</tissue>
    </source>
</reference>
<evidence type="ECO:0000256" key="2">
    <source>
        <dbReference type="ARBA" id="ARBA00023203"/>
    </source>
</evidence>
<organism evidence="3 4">
    <name type="scientific">Senna tora</name>
    <dbReference type="NCBI Taxonomy" id="362788"/>
    <lineage>
        <taxon>Eukaryota</taxon>
        <taxon>Viridiplantae</taxon>
        <taxon>Streptophyta</taxon>
        <taxon>Embryophyta</taxon>
        <taxon>Tracheophyta</taxon>
        <taxon>Spermatophyta</taxon>
        <taxon>Magnoliopsida</taxon>
        <taxon>eudicotyledons</taxon>
        <taxon>Gunneridae</taxon>
        <taxon>Pentapetalae</taxon>
        <taxon>rosids</taxon>
        <taxon>fabids</taxon>
        <taxon>Fabales</taxon>
        <taxon>Fabaceae</taxon>
        <taxon>Caesalpinioideae</taxon>
        <taxon>Cassia clade</taxon>
        <taxon>Senna</taxon>
    </lineage>
</organism>
<dbReference type="GO" id="GO:0051017">
    <property type="term" value="P:actin filament bundle assembly"/>
    <property type="evidence" value="ECO:0007669"/>
    <property type="project" value="InterPro"/>
</dbReference>
<dbReference type="InterPro" id="IPR011992">
    <property type="entry name" value="EF-hand-dom_pair"/>
</dbReference>
<accession>A0A834TVA6</accession>
<dbReference type="GO" id="GO:0051639">
    <property type="term" value="P:actin filament network formation"/>
    <property type="evidence" value="ECO:0007669"/>
    <property type="project" value="TreeGrafter"/>
</dbReference>
<dbReference type="GO" id="GO:0005737">
    <property type="term" value="C:cytoplasm"/>
    <property type="evidence" value="ECO:0007669"/>
    <property type="project" value="TreeGrafter"/>
</dbReference>